<organism evidence="11 12">
    <name type="scientific">Ramazzottius varieornatus</name>
    <name type="common">Water bear</name>
    <name type="synonym">Tardigrade</name>
    <dbReference type="NCBI Taxonomy" id="947166"/>
    <lineage>
        <taxon>Eukaryota</taxon>
        <taxon>Metazoa</taxon>
        <taxon>Ecdysozoa</taxon>
        <taxon>Tardigrada</taxon>
        <taxon>Eutardigrada</taxon>
        <taxon>Parachela</taxon>
        <taxon>Hypsibioidea</taxon>
        <taxon>Ramazzottiidae</taxon>
        <taxon>Ramazzottius</taxon>
    </lineage>
</organism>
<dbReference type="GO" id="GO:0004843">
    <property type="term" value="F:cysteine-type deubiquitinase activity"/>
    <property type="evidence" value="ECO:0007669"/>
    <property type="project" value="UniProtKB-EC"/>
</dbReference>
<comment type="caution">
    <text evidence="11">The sequence shown here is derived from an EMBL/GenBank/DDBJ whole genome shotgun (WGS) entry which is preliminary data.</text>
</comment>
<dbReference type="GO" id="GO:0006508">
    <property type="term" value="P:proteolysis"/>
    <property type="evidence" value="ECO:0007669"/>
    <property type="project" value="UniProtKB-KW"/>
</dbReference>
<evidence type="ECO:0000256" key="6">
    <source>
        <dbReference type="ARBA" id="ARBA00022801"/>
    </source>
</evidence>
<keyword evidence="12" id="KW-1185">Reference proteome</keyword>
<dbReference type="SUPFAM" id="SSF54001">
    <property type="entry name" value="Cysteine proteinases"/>
    <property type="match status" value="1"/>
</dbReference>
<feature type="transmembrane region" description="Helical" evidence="9">
    <location>
        <begin position="6"/>
        <end position="28"/>
    </location>
</feature>
<evidence type="ECO:0000256" key="2">
    <source>
        <dbReference type="ARBA" id="ARBA00009085"/>
    </source>
</evidence>
<dbReference type="Pfam" id="PF00443">
    <property type="entry name" value="UCH"/>
    <property type="match status" value="1"/>
</dbReference>
<evidence type="ECO:0000256" key="1">
    <source>
        <dbReference type="ARBA" id="ARBA00000707"/>
    </source>
</evidence>
<dbReference type="GO" id="GO:0016579">
    <property type="term" value="P:protein deubiquitination"/>
    <property type="evidence" value="ECO:0007669"/>
    <property type="project" value="InterPro"/>
</dbReference>
<evidence type="ECO:0000256" key="9">
    <source>
        <dbReference type="SAM" id="Phobius"/>
    </source>
</evidence>
<dbReference type="InterPro" id="IPR050164">
    <property type="entry name" value="Peptidase_C19"/>
</dbReference>
<comment type="catalytic activity">
    <reaction evidence="1">
        <text>Thiol-dependent hydrolysis of ester, thioester, amide, peptide and isopeptide bonds formed by the C-terminal Gly of ubiquitin (a 76-residue protein attached to proteins as an intracellular targeting signal).</text>
        <dbReference type="EC" id="3.4.19.12"/>
    </reaction>
</comment>
<dbReference type="GO" id="GO:0005829">
    <property type="term" value="C:cytosol"/>
    <property type="evidence" value="ECO:0007669"/>
    <property type="project" value="TreeGrafter"/>
</dbReference>
<dbReference type="STRING" id="947166.A0A1D1VD94"/>
<evidence type="ECO:0000256" key="8">
    <source>
        <dbReference type="SAM" id="MobiDB-lite"/>
    </source>
</evidence>
<protein>
    <recommendedName>
        <fullName evidence="3">ubiquitinyl hydrolase 1</fullName>
        <ecNumber evidence="3">3.4.19.12</ecNumber>
    </recommendedName>
</protein>
<dbReference type="Proteomes" id="UP000186922">
    <property type="component" value="Unassembled WGS sequence"/>
</dbReference>
<dbReference type="OrthoDB" id="2248014at2759"/>
<evidence type="ECO:0000256" key="3">
    <source>
        <dbReference type="ARBA" id="ARBA00012759"/>
    </source>
</evidence>
<dbReference type="AlphaFoldDB" id="A0A1D1VD94"/>
<dbReference type="InterPro" id="IPR028889">
    <property type="entry name" value="USP"/>
</dbReference>
<name>A0A1D1VD94_RAMVA</name>
<dbReference type="EMBL" id="BDGG01000005">
    <property type="protein sequence ID" value="GAU98785.1"/>
    <property type="molecule type" value="Genomic_DNA"/>
</dbReference>
<keyword evidence="6" id="KW-0378">Hydrolase</keyword>
<evidence type="ECO:0000313" key="12">
    <source>
        <dbReference type="Proteomes" id="UP000186922"/>
    </source>
</evidence>
<dbReference type="InterPro" id="IPR018200">
    <property type="entry name" value="USP_CS"/>
</dbReference>
<keyword evidence="9" id="KW-1133">Transmembrane helix</keyword>
<evidence type="ECO:0000259" key="10">
    <source>
        <dbReference type="PROSITE" id="PS50235"/>
    </source>
</evidence>
<keyword evidence="9" id="KW-0812">Transmembrane</keyword>
<evidence type="ECO:0000256" key="7">
    <source>
        <dbReference type="ARBA" id="ARBA00022807"/>
    </source>
</evidence>
<keyword evidence="7" id="KW-0788">Thiol protease</keyword>
<dbReference type="EC" id="3.4.19.12" evidence="3"/>
<evidence type="ECO:0000313" key="11">
    <source>
        <dbReference type="EMBL" id="GAU98785.1"/>
    </source>
</evidence>
<feature type="region of interest" description="Disordered" evidence="8">
    <location>
        <begin position="37"/>
        <end position="58"/>
    </location>
</feature>
<gene>
    <name evidence="11" type="primary">RvY_09883-1</name>
    <name evidence="11" type="synonym">RvY_09883.1</name>
    <name evidence="11" type="ORF">RvY_09883</name>
</gene>
<dbReference type="Gene3D" id="3.90.70.10">
    <property type="entry name" value="Cysteine proteinases"/>
    <property type="match status" value="1"/>
</dbReference>
<keyword evidence="5" id="KW-0833">Ubl conjugation pathway</keyword>
<evidence type="ECO:0000256" key="5">
    <source>
        <dbReference type="ARBA" id="ARBA00022786"/>
    </source>
</evidence>
<dbReference type="CDD" id="cd02257">
    <property type="entry name" value="Peptidase_C19"/>
    <property type="match status" value="1"/>
</dbReference>
<dbReference type="PANTHER" id="PTHR24006">
    <property type="entry name" value="UBIQUITIN CARBOXYL-TERMINAL HYDROLASE"/>
    <property type="match status" value="1"/>
</dbReference>
<dbReference type="GO" id="GO:0005634">
    <property type="term" value="C:nucleus"/>
    <property type="evidence" value="ECO:0007669"/>
    <property type="project" value="TreeGrafter"/>
</dbReference>
<dbReference type="PROSITE" id="PS00972">
    <property type="entry name" value="USP_1"/>
    <property type="match status" value="1"/>
</dbReference>
<accession>A0A1D1VD94</accession>
<dbReference type="PROSITE" id="PS50235">
    <property type="entry name" value="USP_3"/>
    <property type="match status" value="1"/>
</dbReference>
<reference evidence="11 12" key="1">
    <citation type="journal article" date="2016" name="Nat. Commun.">
        <title>Extremotolerant tardigrade genome and improved radiotolerance of human cultured cells by tardigrade-unique protein.</title>
        <authorList>
            <person name="Hashimoto T."/>
            <person name="Horikawa D.D."/>
            <person name="Saito Y."/>
            <person name="Kuwahara H."/>
            <person name="Kozuka-Hata H."/>
            <person name="Shin-I T."/>
            <person name="Minakuchi Y."/>
            <person name="Ohishi K."/>
            <person name="Motoyama A."/>
            <person name="Aizu T."/>
            <person name="Enomoto A."/>
            <person name="Kondo K."/>
            <person name="Tanaka S."/>
            <person name="Hara Y."/>
            <person name="Koshikawa S."/>
            <person name="Sagara H."/>
            <person name="Miura T."/>
            <person name="Yokobori S."/>
            <person name="Miyagawa K."/>
            <person name="Suzuki Y."/>
            <person name="Kubo T."/>
            <person name="Oyama M."/>
            <person name="Kohara Y."/>
            <person name="Fujiyama A."/>
            <person name="Arakawa K."/>
            <person name="Katayama T."/>
            <person name="Toyoda A."/>
            <person name="Kunieda T."/>
        </authorList>
    </citation>
    <scope>NUCLEOTIDE SEQUENCE [LARGE SCALE GENOMIC DNA]</scope>
    <source>
        <strain evidence="11 12">YOKOZUNA-1</strain>
    </source>
</reference>
<feature type="domain" description="USP" evidence="10">
    <location>
        <begin position="106"/>
        <end position="513"/>
    </location>
</feature>
<evidence type="ECO:0000256" key="4">
    <source>
        <dbReference type="ARBA" id="ARBA00022670"/>
    </source>
</evidence>
<comment type="similarity">
    <text evidence="2">Belongs to the peptidase C19 family.</text>
</comment>
<keyword evidence="9" id="KW-0472">Membrane</keyword>
<dbReference type="InterPro" id="IPR038765">
    <property type="entry name" value="Papain-like_cys_pep_sf"/>
</dbReference>
<dbReference type="InterPro" id="IPR001394">
    <property type="entry name" value="Peptidase_C19_UCH"/>
</dbReference>
<sequence>MTNSRISVIEIVLCSGAVVSLLLLKYFLQRSDRADEERPKFHSKKRDDTERDGLPSPFRQEHIFSSRNEESDGVLPIVNSLPSSSWDTEDVSSADGHPSGQFFPVLGLANLGNTCYVNSLVQALACLPQFAEWLLHARKLVCSPARRLGILYSPSLMGQERPRYAQRFTRIPISKEEARNRRFFHSFCQLVDVLNGRLRGRTRDACYTATELISSVFGGSEFSHYQQDPDELFLFVIHLLIKAASGQSRSILDLPFTQRETSKTDALLTEYGPEFFPLMSGASNGWNVPFQGLFYQDLLCVVCKKSRPQPLEVFHSLSLSFPFAAHYPHNAFLLENLVQSFFVPADLDSVECPHCSDAACGESIPTPHLKRISIAKFPKILCVHIRRAVWSDSDNWKRPDLVSFPSTLVLGRYSWLKHIGGDREPKSMEFPSCLTEQTPFPSAKLAGCYSLKSVIVHVGHSSVGGHIVTYRKGPVGKKNAHEWYLTSDEFVKRLSSWREVELANPYMLFYELITS</sequence>
<keyword evidence="4" id="KW-0645">Protease</keyword>
<proteinExistence type="inferred from homology"/>
<dbReference type="PANTHER" id="PTHR24006:SF888">
    <property type="entry name" value="UBIQUITIN CARBOXYL-TERMINAL HYDROLASE 30"/>
    <property type="match status" value="1"/>
</dbReference>